<keyword evidence="2" id="KW-1185">Reference proteome</keyword>
<sequence length="71" mass="7994">LYVAGQIYQFWEDPTPSNGNRITMEKTSAENVCNEVVIKKSILADHLPTNFDMAFNKAREAVMLECSNEGI</sequence>
<accession>A0A367IJ71</accession>
<evidence type="ECO:0000313" key="2">
    <source>
        <dbReference type="Proteomes" id="UP000253551"/>
    </source>
</evidence>
<comment type="caution">
    <text evidence="1">The sequence shown here is derived from an EMBL/GenBank/DDBJ whole genome shotgun (WGS) entry which is preliminary data.</text>
</comment>
<name>A0A367IJ71_RHIST</name>
<proteinExistence type="predicted"/>
<gene>
    <name evidence="1" type="ORF">CU098_006902</name>
</gene>
<dbReference type="EMBL" id="PJQM01007801">
    <property type="protein sequence ID" value="RCH77708.1"/>
    <property type="molecule type" value="Genomic_DNA"/>
</dbReference>
<organism evidence="1 2">
    <name type="scientific">Rhizopus stolonifer</name>
    <name type="common">Rhizopus nigricans</name>
    <dbReference type="NCBI Taxonomy" id="4846"/>
    <lineage>
        <taxon>Eukaryota</taxon>
        <taxon>Fungi</taxon>
        <taxon>Fungi incertae sedis</taxon>
        <taxon>Mucoromycota</taxon>
        <taxon>Mucoromycotina</taxon>
        <taxon>Mucoromycetes</taxon>
        <taxon>Mucorales</taxon>
        <taxon>Mucorineae</taxon>
        <taxon>Rhizopodaceae</taxon>
        <taxon>Rhizopus</taxon>
    </lineage>
</organism>
<evidence type="ECO:0000313" key="1">
    <source>
        <dbReference type="EMBL" id="RCH77708.1"/>
    </source>
</evidence>
<dbReference type="OrthoDB" id="438440at2759"/>
<dbReference type="AlphaFoldDB" id="A0A367IJ71"/>
<dbReference type="Proteomes" id="UP000253551">
    <property type="component" value="Unassembled WGS sequence"/>
</dbReference>
<reference evidence="1 2" key="1">
    <citation type="journal article" date="2018" name="G3 (Bethesda)">
        <title>Phylogenetic and Phylogenomic Definition of Rhizopus Species.</title>
        <authorList>
            <person name="Gryganskyi A.P."/>
            <person name="Golan J."/>
            <person name="Dolatabadi S."/>
            <person name="Mondo S."/>
            <person name="Robb S."/>
            <person name="Idnurm A."/>
            <person name="Muszewska A."/>
            <person name="Steczkiewicz K."/>
            <person name="Masonjones S."/>
            <person name="Liao H.L."/>
            <person name="Gajdeczka M.T."/>
            <person name="Anike F."/>
            <person name="Vuek A."/>
            <person name="Anishchenko I.M."/>
            <person name="Voigt K."/>
            <person name="de Hoog G.S."/>
            <person name="Smith M.E."/>
            <person name="Heitman J."/>
            <person name="Vilgalys R."/>
            <person name="Stajich J.E."/>
        </authorList>
    </citation>
    <scope>NUCLEOTIDE SEQUENCE [LARGE SCALE GENOMIC DNA]</scope>
    <source>
        <strain evidence="1 2">LSU 92-RS-03</strain>
    </source>
</reference>
<protein>
    <submittedName>
        <fullName evidence="1">Uncharacterized protein</fullName>
    </submittedName>
</protein>
<feature type="non-terminal residue" evidence="1">
    <location>
        <position position="1"/>
    </location>
</feature>